<reference evidence="1 2" key="1">
    <citation type="journal article" date="2022" name="New Phytol.">
        <title>Ecological generalism drives hyperdiversity of secondary metabolite gene clusters in xylarialean endophytes.</title>
        <authorList>
            <person name="Franco M.E.E."/>
            <person name="Wisecaver J.H."/>
            <person name="Arnold A.E."/>
            <person name="Ju Y.M."/>
            <person name="Slot J.C."/>
            <person name="Ahrendt S."/>
            <person name="Moore L.P."/>
            <person name="Eastman K.E."/>
            <person name="Scott K."/>
            <person name="Konkel Z."/>
            <person name="Mondo S.J."/>
            <person name="Kuo A."/>
            <person name="Hayes R.D."/>
            <person name="Haridas S."/>
            <person name="Andreopoulos B."/>
            <person name="Riley R."/>
            <person name="LaButti K."/>
            <person name="Pangilinan J."/>
            <person name="Lipzen A."/>
            <person name="Amirebrahimi M."/>
            <person name="Yan J."/>
            <person name="Adam C."/>
            <person name="Keymanesh K."/>
            <person name="Ng V."/>
            <person name="Louie K."/>
            <person name="Northen T."/>
            <person name="Drula E."/>
            <person name="Henrissat B."/>
            <person name="Hsieh H.M."/>
            <person name="Youens-Clark K."/>
            <person name="Lutzoni F."/>
            <person name="Miadlikowska J."/>
            <person name="Eastwood D.C."/>
            <person name="Hamelin R.C."/>
            <person name="Grigoriev I.V."/>
            <person name="U'Ren J.M."/>
        </authorList>
    </citation>
    <scope>NUCLEOTIDE SEQUENCE [LARGE SCALE GENOMIC DNA]</scope>
    <source>
        <strain evidence="1 2">ER1909</strain>
    </source>
</reference>
<protein>
    <submittedName>
        <fullName evidence="1">General substrate transporter</fullName>
    </submittedName>
</protein>
<evidence type="ECO:0000313" key="2">
    <source>
        <dbReference type="Proteomes" id="UP001497680"/>
    </source>
</evidence>
<dbReference type="EMBL" id="MU394294">
    <property type="protein sequence ID" value="KAI6089763.1"/>
    <property type="molecule type" value="Genomic_DNA"/>
</dbReference>
<comment type="caution">
    <text evidence="1">The sequence shown here is derived from an EMBL/GenBank/DDBJ whole genome shotgun (WGS) entry which is preliminary data.</text>
</comment>
<dbReference type="Proteomes" id="UP001497680">
    <property type="component" value="Unassembled WGS sequence"/>
</dbReference>
<gene>
    <name evidence="1" type="ORF">F4821DRAFT_230878</name>
</gene>
<keyword evidence="2" id="KW-1185">Reference proteome</keyword>
<organism evidence="1 2">
    <name type="scientific">Hypoxylon rubiginosum</name>
    <dbReference type="NCBI Taxonomy" id="110542"/>
    <lineage>
        <taxon>Eukaryota</taxon>
        <taxon>Fungi</taxon>
        <taxon>Dikarya</taxon>
        <taxon>Ascomycota</taxon>
        <taxon>Pezizomycotina</taxon>
        <taxon>Sordariomycetes</taxon>
        <taxon>Xylariomycetidae</taxon>
        <taxon>Xylariales</taxon>
        <taxon>Hypoxylaceae</taxon>
        <taxon>Hypoxylon</taxon>
    </lineage>
</organism>
<sequence>MIESKPEKQTSNTMKPDVDLKTSDGVEVSELMQLSWLQQVKLLWISRRAALGAMACSSLAVMIGYDMMMLGSIIGNAEFVKAFGVYQEDLHTWSLPADQQFIWTVVQYVFAIVGAFIVGQLSDTFGRKVMFFVTVGLTFCGTLVELFSPNWKVWIVGKFFFGMAMGFMQGNTPVYVSELAPVHIRGFMLSLFQLWITVGVFIATCVLEGTSTMSGPWSWKAAVVTQFGIGLFSLALFIFCVPESPYYLINKGHTERARSALLQLRGNEPGYDVDDDITLIGTTIAHEKASHEDAPSYLECFRGTDLRRTLLACLPMVMQQFLGFTLGNQYQAYFLGLAGLSNSFVITVISSLLGIFAILVAFTLIERVGRRPQLLLGSLGMLGCLLGMGILGFVNKGTTANNNGLAVVVTLWNIFYYISVGTIGWIIVGEISSTRLRAKTASIATMTNAILNMAWGIAIPYLINTDEANLGAKAGLIFLGPGIVLALILFFTLPETKGKTFVQLDLLFELRTPARKF</sequence>
<name>A0ACC0DAR7_9PEZI</name>
<accession>A0ACC0DAR7</accession>
<evidence type="ECO:0000313" key="1">
    <source>
        <dbReference type="EMBL" id="KAI6089763.1"/>
    </source>
</evidence>
<proteinExistence type="predicted"/>